<proteinExistence type="predicted"/>
<keyword evidence="2" id="KW-0472">Membrane</keyword>
<dbReference type="AlphaFoldDB" id="A0A4R4ZD35"/>
<accession>A0A4R4ZD35</accession>
<comment type="caution">
    <text evidence="3">The sequence shown here is derived from an EMBL/GenBank/DDBJ whole genome shotgun (WGS) entry which is preliminary data.</text>
</comment>
<dbReference type="PANTHER" id="PTHR14136">
    <property type="entry name" value="BTB_POZ DOMAIN-CONTAINING PROTEIN KCTD9"/>
    <property type="match status" value="1"/>
</dbReference>
<dbReference type="OrthoDB" id="4563217at2"/>
<dbReference type="Proteomes" id="UP000294947">
    <property type="component" value="Unassembled WGS sequence"/>
</dbReference>
<feature type="transmembrane region" description="Helical" evidence="2">
    <location>
        <begin position="95"/>
        <end position="113"/>
    </location>
</feature>
<gene>
    <name evidence="3" type="ORF">E1288_01975</name>
</gene>
<dbReference type="InterPro" id="IPR051082">
    <property type="entry name" value="Pentapeptide-BTB/POZ_domain"/>
</dbReference>
<protein>
    <submittedName>
        <fullName evidence="3">Pentapeptide repeat-containing protein</fullName>
    </submittedName>
</protein>
<evidence type="ECO:0000313" key="3">
    <source>
        <dbReference type="EMBL" id="TDD55956.1"/>
    </source>
</evidence>
<feature type="region of interest" description="Disordered" evidence="1">
    <location>
        <begin position="1"/>
        <end position="24"/>
    </location>
</feature>
<keyword evidence="2" id="KW-1133">Transmembrane helix</keyword>
<evidence type="ECO:0000313" key="4">
    <source>
        <dbReference type="Proteomes" id="UP000294947"/>
    </source>
</evidence>
<dbReference type="Gene3D" id="2.160.20.80">
    <property type="entry name" value="E3 ubiquitin-protein ligase SopA"/>
    <property type="match status" value="1"/>
</dbReference>
<dbReference type="Pfam" id="PF00805">
    <property type="entry name" value="Pentapeptide"/>
    <property type="match status" value="1"/>
</dbReference>
<dbReference type="PANTHER" id="PTHR14136:SF17">
    <property type="entry name" value="BTB_POZ DOMAIN-CONTAINING PROTEIN KCTD9"/>
    <property type="match status" value="1"/>
</dbReference>
<reference evidence="3 4" key="1">
    <citation type="submission" date="2019-03" db="EMBL/GenBank/DDBJ databases">
        <title>Draft genome sequences of novel Actinobacteria.</title>
        <authorList>
            <person name="Sahin N."/>
            <person name="Ay H."/>
            <person name="Saygin H."/>
        </authorList>
    </citation>
    <scope>NUCLEOTIDE SEQUENCE [LARGE SCALE GENOMIC DNA]</scope>
    <source>
        <strain evidence="3 4">7K502</strain>
    </source>
</reference>
<evidence type="ECO:0000256" key="2">
    <source>
        <dbReference type="SAM" id="Phobius"/>
    </source>
</evidence>
<dbReference type="EMBL" id="SMKW01000002">
    <property type="protein sequence ID" value="TDD55956.1"/>
    <property type="molecule type" value="Genomic_DNA"/>
</dbReference>
<organism evidence="3 4">
    <name type="scientific">Saccharopolyspora elongata</name>
    <dbReference type="NCBI Taxonomy" id="2530387"/>
    <lineage>
        <taxon>Bacteria</taxon>
        <taxon>Bacillati</taxon>
        <taxon>Actinomycetota</taxon>
        <taxon>Actinomycetes</taxon>
        <taxon>Pseudonocardiales</taxon>
        <taxon>Pseudonocardiaceae</taxon>
        <taxon>Saccharopolyspora</taxon>
    </lineage>
</organism>
<sequence length="301" mass="31746">MDLTPTCREGTGEATTGFGANPARPTGFEGSMEIVTEKVIKLVGWTCIAVVSSMLMVVVVAAFGPLPGYVLESSPAATALNGNDRVKAETDVRTALLQAVGGVLLVIGAVTAWRQMLVARGQQLVARRIAVTDAFSKAVEQLSNRESVALRLGGIYSLDRVADDDPAEQPRVAEILSAFVRDHARQQPPHQDVAAALTVLSRRDWPCEVDLVGTCIAGAHLPGARLERARLKGADLSGTDLTGAVLRSADLGDADLRNADLSGADLQAARLAGAKLSGAVTDRATRWPVDFVPEKHGVLLR</sequence>
<dbReference type="SUPFAM" id="SSF141571">
    <property type="entry name" value="Pentapeptide repeat-like"/>
    <property type="match status" value="1"/>
</dbReference>
<dbReference type="InterPro" id="IPR001646">
    <property type="entry name" value="5peptide_repeat"/>
</dbReference>
<dbReference type="RefSeq" id="WP_132479752.1">
    <property type="nucleotide sequence ID" value="NZ_SMKW01000002.1"/>
</dbReference>
<keyword evidence="2" id="KW-0812">Transmembrane</keyword>
<name>A0A4R4ZD35_9PSEU</name>
<feature type="transmembrane region" description="Helical" evidence="2">
    <location>
        <begin position="42"/>
        <end position="64"/>
    </location>
</feature>
<keyword evidence="4" id="KW-1185">Reference proteome</keyword>
<evidence type="ECO:0000256" key="1">
    <source>
        <dbReference type="SAM" id="MobiDB-lite"/>
    </source>
</evidence>